<evidence type="ECO:0000313" key="6">
    <source>
        <dbReference type="EMBL" id="EED95171.1"/>
    </source>
</evidence>
<dbReference type="InterPro" id="IPR019378">
    <property type="entry name" value="GDP-Fuc_O-FucTrfase"/>
</dbReference>
<dbReference type="KEGG" id="tps:THAPSDRAFT_2273"/>
<keyword evidence="3" id="KW-0119">Carbohydrate metabolism</keyword>
<dbReference type="GeneID" id="7448693"/>
<keyword evidence="5" id="KW-0812">Transmembrane</keyword>
<accession>B8BTW5</accession>
<evidence type="ECO:0000313" key="7">
    <source>
        <dbReference type="Proteomes" id="UP000001449"/>
    </source>
</evidence>
<evidence type="ECO:0000256" key="1">
    <source>
        <dbReference type="ARBA" id="ARBA00022679"/>
    </source>
</evidence>
<dbReference type="GO" id="GO:0006004">
    <property type="term" value="P:fucose metabolic process"/>
    <property type="evidence" value="ECO:0007669"/>
    <property type="project" value="UniProtKB-KW"/>
</dbReference>
<protein>
    <submittedName>
        <fullName evidence="6">Uncharacterized protein</fullName>
    </submittedName>
</protein>
<keyword evidence="5" id="KW-1133">Transmembrane helix</keyword>
<dbReference type="InParanoid" id="B8BTW5"/>
<dbReference type="PANTHER" id="PTHR31469:SF8">
    <property type="entry name" value="OS07G0641000 PROTEIN"/>
    <property type="match status" value="1"/>
</dbReference>
<feature type="compositionally biased region" description="Basic residues" evidence="4">
    <location>
        <begin position="22"/>
        <end position="37"/>
    </location>
</feature>
<gene>
    <name evidence="6" type="ORF">THAPSDRAFT_2273</name>
</gene>
<feature type="compositionally biased region" description="Polar residues" evidence="4">
    <location>
        <begin position="1"/>
        <end position="21"/>
    </location>
</feature>
<sequence length="593" mass="66838">MESSPAQPRHSSANCTPSHAQRLQRKPSRIPTNRKRTLPPSQDRLVLVFITASAIFAIVSISPFLFGHFPTHGEGTTDWFHKHNDGRGGVLEGNLAGNKTLLTWRYWKGQMQQKSDVQHNIVNVSDGSSLSLARGRSGLPMSQTPALVGAKHGTIQCPSSDGSGNIIYMNELAYWNDPQGDVDVNFVSPFAPPKDTQQKRYVTFEPDRGGWNNIRMSMEIIFVFAAATGRTLVLPPDTPFYLLGKEAEGKSTRHHGFADFLNFEHEGLKRNVEMITMEEFLRREGGVKGSSEGKLFMLPSGADGKKIVKSAKQCYYIAKSSTPCELLYSFLGSVGHVPELQAGRDCLIFDKQVMYAKETTSDEDIFIALPSDKRQRITEFCDNRNPIFFGSDLDSAPLVHFHAGEKHHRLLNHFYTFLLFTDTTIDHHFKRFIRDFLHYIDPIFCAAGKIIQLLEKDAAKQASSSEEYNAPGFSALHVRRGDFQYKKVKISAVDWLNITSDILHPGEVVYVATDEKDRSFFEPMQKQYNLRFLDEFSEAAGLYELDPNFAGMIDTIVASRGRVFVGTWFTWVGIDGEEAVNDEDILNRDRDEK</sequence>
<feature type="transmembrane region" description="Helical" evidence="5">
    <location>
        <begin position="45"/>
        <end position="66"/>
    </location>
</feature>
<dbReference type="Pfam" id="PF10250">
    <property type="entry name" value="O-FucT"/>
    <property type="match status" value="1"/>
</dbReference>
<dbReference type="Proteomes" id="UP000001449">
    <property type="component" value="Chromosome 2"/>
</dbReference>
<keyword evidence="2" id="KW-0294">Fucose metabolism</keyword>
<dbReference type="GO" id="GO:0016740">
    <property type="term" value="F:transferase activity"/>
    <property type="evidence" value="ECO:0007669"/>
    <property type="project" value="UniProtKB-KW"/>
</dbReference>
<dbReference type="CDD" id="cd11296">
    <property type="entry name" value="O-FucT_like"/>
    <property type="match status" value="1"/>
</dbReference>
<evidence type="ECO:0000256" key="4">
    <source>
        <dbReference type="SAM" id="MobiDB-lite"/>
    </source>
</evidence>
<organism evidence="6 7">
    <name type="scientific">Thalassiosira pseudonana</name>
    <name type="common">Marine diatom</name>
    <name type="synonym">Cyclotella nana</name>
    <dbReference type="NCBI Taxonomy" id="35128"/>
    <lineage>
        <taxon>Eukaryota</taxon>
        <taxon>Sar</taxon>
        <taxon>Stramenopiles</taxon>
        <taxon>Ochrophyta</taxon>
        <taxon>Bacillariophyta</taxon>
        <taxon>Coscinodiscophyceae</taxon>
        <taxon>Thalassiosirophycidae</taxon>
        <taxon>Thalassiosirales</taxon>
        <taxon>Thalassiosiraceae</taxon>
        <taxon>Thalassiosira</taxon>
    </lineage>
</organism>
<evidence type="ECO:0000256" key="5">
    <source>
        <dbReference type="SAM" id="Phobius"/>
    </source>
</evidence>
<dbReference type="PANTHER" id="PTHR31469">
    <property type="entry name" value="OS07G0633600 PROTEIN"/>
    <property type="match status" value="1"/>
</dbReference>
<dbReference type="RefSeq" id="XP_002287728.1">
    <property type="nucleotide sequence ID" value="XM_002287692.1"/>
</dbReference>
<dbReference type="EMBL" id="CM000639">
    <property type="protein sequence ID" value="EED95171.1"/>
    <property type="molecule type" value="Genomic_DNA"/>
</dbReference>
<dbReference type="AlphaFoldDB" id="B8BTW5"/>
<dbReference type="Gene3D" id="3.40.50.11340">
    <property type="match status" value="1"/>
</dbReference>
<evidence type="ECO:0000256" key="2">
    <source>
        <dbReference type="ARBA" id="ARBA00023253"/>
    </source>
</evidence>
<evidence type="ECO:0000256" key="3">
    <source>
        <dbReference type="ARBA" id="ARBA00023277"/>
    </source>
</evidence>
<feature type="region of interest" description="Disordered" evidence="4">
    <location>
        <begin position="1"/>
        <end position="37"/>
    </location>
</feature>
<proteinExistence type="predicted"/>
<keyword evidence="7" id="KW-1185">Reference proteome</keyword>
<dbReference type="OMA" id="PCELLYS"/>
<dbReference type="eggNOG" id="ENOG502S0D4">
    <property type="taxonomic scope" value="Eukaryota"/>
</dbReference>
<keyword evidence="1" id="KW-0808">Transferase</keyword>
<dbReference type="PaxDb" id="35128-Thaps2273"/>
<name>B8BTW5_THAPS</name>
<reference evidence="6 7" key="1">
    <citation type="journal article" date="2004" name="Science">
        <title>The genome of the diatom Thalassiosira pseudonana: ecology, evolution, and metabolism.</title>
        <authorList>
            <person name="Armbrust E.V."/>
            <person name="Berges J.A."/>
            <person name="Bowler C."/>
            <person name="Green B.R."/>
            <person name="Martinez D."/>
            <person name="Putnam N.H."/>
            <person name="Zhou S."/>
            <person name="Allen A.E."/>
            <person name="Apt K.E."/>
            <person name="Bechner M."/>
            <person name="Brzezinski M.A."/>
            <person name="Chaal B.K."/>
            <person name="Chiovitti A."/>
            <person name="Davis A.K."/>
            <person name="Demarest M.S."/>
            <person name="Detter J.C."/>
            <person name="Glavina T."/>
            <person name="Goodstein D."/>
            <person name="Hadi M.Z."/>
            <person name="Hellsten U."/>
            <person name="Hildebrand M."/>
            <person name="Jenkins B.D."/>
            <person name="Jurka J."/>
            <person name="Kapitonov V.V."/>
            <person name="Kroger N."/>
            <person name="Lau W.W."/>
            <person name="Lane T.W."/>
            <person name="Larimer F.W."/>
            <person name="Lippmeier J.C."/>
            <person name="Lucas S."/>
            <person name="Medina M."/>
            <person name="Montsant A."/>
            <person name="Obornik M."/>
            <person name="Parker M.S."/>
            <person name="Palenik B."/>
            <person name="Pazour G.J."/>
            <person name="Richardson P.M."/>
            <person name="Rynearson T.A."/>
            <person name="Saito M.A."/>
            <person name="Schwartz D.C."/>
            <person name="Thamatrakoln K."/>
            <person name="Valentin K."/>
            <person name="Vardi A."/>
            <person name="Wilkerson F.P."/>
            <person name="Rokhsar D.S."/>
        </authorList>
    </citation>
    <scope>NUCLEOTIDE SEQUENCE [LARGE SCALE GENOMIC DNA]</scope>
    <source>
        <strain evidence="6 7">CCMP1335</strain>
    </source>
</reference>
<dbReference type="Gene3D" id="3.40.50.11350">
    <property type="match status" value="1"/>
</dbReference>
<dbReference type="FunFam" id="3.40.50.11350:FF:000014">
    <property type="entry name" value="Uncharacterized protein"/>
    <property type="match status" value="1"/>
</dbReference>
<dbReference type="HOGENOM" id="CLU_460455_0_0_1"/>
<reference evidence="6 7" key="2">
    <citation type="journal article" date="2008" name="Nature">
        <title>The Phaeodactylum genome reveals the evolutionary history of diatom genomes.</title>
        <authorList>
            <person name="Bowler C."/>
            <person name="Allen A.E."/>
            <person name="Badger J.H."/>
            <person name="Grimwood J."/>
            <person name="Jabbari K."/>
            <person name="Kuo A."/>
            <person name="Maheswari U."/>
            <person name="Martens C."/>
            <person name="Maumus F."/>
            <person name="Otillar R.P."/>
            <person name="Rayko E."/>
            <person name="Salamov A."/>
            <person name="Vandepoele K."/>
            <person name="Beszteri B."/>
            <person name="Gruber A."/>
            <person name="Heijde M."/>
            <person name="Katinka M."/>
            <person name="Mock T."/>
            <person name="Valentin K."/>
            <person name="Verret F."/>
            <person name="Berges J.A."/>
            <person name="Brownlee C."/>
            <person name="Cadoret J.P."/>
            <person name="Chiovitti A."/>
            <person name="Choi C.J."/>
            <person name="Coesel S."/>
            <person name="De Martino A."/>
            <person name="Detter J.C."/>
            <person name="Durkin C."/>
            <person name="Falciatore A."/>
            <person name="Fournet J."/>
            <person name="Haruta M."/>
            <person name="Huysman M.J."/>
            <person name="Jenkins B.D."/>
            <person name="Jiroutova K."/>
            <person name="Jorgensen R.E."/>
            <person name="Joubert Y."/>
            <person name="Kaplan A."/>
            <person name="Kroger N."/>
            <person name="Kroth P.G."/>
            <person name="La Roche J."/>
            <person name="Lindquist E."/>
            <person name="Lommer M."/>
            <person name="Martin-Jezequel V."/>
            <person name="Lopez P.J."/>
            <person name="Lucas S."/>
            <person name="Mangogna M."/>
            <person name="McGinnis K."/>
            <person name="Medlin L.K."/>
            <person name="Montsant A."/>
            <person name="Oudot-Le Secq M.P."/>
            <person name="Napoli C."/>
            <person name="Obornik M."/>
            <person name="Parker M.S."/>
            <person name="Petit J.L."/>
            <person name="Porcel B.M."/>
            <person name="Poulsen N."/>
            <person name="Robison M."/>
            <person name="Rychlewski L."/>
            <person name="Rynearson T.A."/>
            <person name="Schmutz J."/>
            <person name="Shapiro H."/>
            <person name="Siaut M."/>
            <person name="Stanley M."/>
            <person name="Sussman M.R."/>
            <person name="Taylor A.R."/>
            <person name="Vardi A."/>
            <person name="von Dassow P."/>
            <person name="Vyverman W."/>
            <person name="Willis A."/>
            <person name="Wyrwicz L.S."/>
            <person name="Rokhsar D.S."/>
            <person name="Weissenbach J."/>
            <person name="Armbrust E.V."/>
            <person name="Green B.R."/>
            <person name="Van de Peer Y."/>
            <person name="Grigoriev I.V."/>
        </authorList>
    </citation>
    <scope>NUCLEOTIDE SEQUENCE [LARGE SCALE GENOMIC DNA]</scope>
    <source>
        <strain evidence="6 7">CCMP1335</strain>
    </source>
</reference>
<keyword evidence="5" id="KW-0472">Membrane</keyword>